<gene>
    <name evidence="1" type="ORF">METZ01_LOCUS195036</name>
</gene>
<name>A0A382DVQ1_9ZZZZ</name>
<dbReference type="EMBL" id="UINC01041218">
    <property type="protein sequence ID" value="SVB42182.1"/>
    <property type="molecule type" value="Genomic_DNA"/>
</dbReference>
<protein>
    <submittedName>
        <fullName evidence="1">Uncharacterized protein</fullName>
    </submittedName>
</protein>
<reference evidence="1" key="1">
    <citation type="submission" date="2018-05" db="EMBL/GenBank/DDBJ databases">
        <authorList>
            <person name="Lanie J.A."/>
            <person name="Ng W.-L."/>
            <person name="Kazmierczak K.M."/>
            <person name="Andrzejewski T.M."/>
            <person name="Davidsen T.M."/>
            <person name="Wayne K.J."/>
            <person name="Tettelin H."/>
            <person name="Glass J.I."/>
            <person name="Rusch D."/>
            <person name="Podicherti R."/>
            <person name="Tsui H.-C.T."/>
            <person name="Winkler M.E."/>
        </authorList>
    </citation>
    <scope>NUCLEOTIDE SEQUENCE</scope>
</reference>
<organism evidence="1">
    <name type="scientific">marine metagenome</name>
    <dbReference type="NCBI Taxonomy" id="408172"/>
    <lineage>
        <taxon>unclassified sequences</taxon>
        <taxon>metagenomes</taxon>
        <taxon>ecological metagenomes</taxon>
    </lineage>
</organism>
<proteinExistence type="predicted"/>
<evidence type="ECO:0000313" key="1">
    <source>
        <dbReference type="EMBL" id="SVB42182.1"/>
    </source>
</evidence>
<dbReference type="AlphaFoldDB" id="A0A382DVQ1"/>
<accession>A0A382DVQ1</accession>
<sequence length="57" mass="6747">MKELFEQMSHFEQLMTLYFPLLSMTYEWNKRGLKSMSYGLTKVPKCPIIAISNEKTI</sequence>